<dbReference type="InterPro" id="IPR041033">
    <property type="entry name" value="SpaA_PFL_dom_1"/>
</dbReference>
<dbReference type="InterPro" id="IPR050972">
    <property type="entry name" value="SDr-like"/>
</dbReference>
<keyword evidence="3 7" id="KW-0732">Signal</keyword>
<dbReference type="CDD" id="cd00198">
    <property type="entry name" value="vWFA"/>
    <property type="match status" value="1"/>
</dbReference>
<evidence type="ECO:0000259" key="8">
    <source>
        <dbReference type="PROSITE" id="PS50234"/>
    </source>
</evidence>
<keyword evidence="1" id="KW-0134">Cell wall</keyword>
<dbReference type="Pfam" id="PF00746">
    <property type="entry name" value="Gram_pos_anchor"/>
    <property type="match status" value="1"/>
</dbReference>
<feature type="signal peptide" evidence="7">
    <location>
        <begin position="1"/>
        <end position="35"/>
    </location>
</feature>
<keyword evidence="4" id="KW-0572">Peptidoglycan-anchor</keyword>
<keyword evidence="2" id="KW-0964">Secreted</keyword>
<evidence type="ECO:0000256" key="5">
    <source>
        <dbReference type="SAM" id="MobiDB-lite"/>
    </source>
</evidence>
<keyword evidence="6" id="KW-0812">Transmembrane</keyword>
<dbReference type="Pfam" id="PF17802">
    <property type="entry name" value="SpaA"/>
    <property type="match status" value="1"/>
</dbReference>
<evidence type="ECO:0000256" key="6">
    <source>
        <dbReference type="SAM" id="Phobius"/>
    </source>
</evidence>
<dbReference type="InterPro" id="IPR002035">
    <property type="entry name" value="VWF_A"/>
</dbReference>
<feature type="compositionally biased region" description="Low complexity" evidence="5">
    <location>
        <begin position="619"/>
        <end position="636"/>
    </location>
</feature>
<dbReference type="Gene3D" id="2.60.40.10">
    <property type="entry name" value="Immunoglobulins"/>
    <property type="match status" value="1"/>
</dbReference>
<feature type="transmembrane region" description="Helical" evidence="6">
    <location>
        <begin position="671"/>
        <end position="690"/>
    </location>
</feature>
<keyword evidence="6" id="KW-0472">Membrane</keyword>
<dbReference type="InterPro" id="IPR013783">
    <property type="entry name" value="Ig-like_fold"/>
</dbReference>
<dbReference type="Gene3D" id="3.40.50.410">
    <property type="entry name" value="von Willebrand factor, type A domain"/>
    <property type="match status" value="1"/>
</dbReference>
<dbReference type="PROSITE" id="PS50234">
    <property type="entry name" value="VWFA"/>
    <property type="match status" value="1"/>
</dbReference>
<feature type="compositionally biased region" description="Polar residues" evidence="5">
    <location>
        <begin position="553"/>
        <end position="566"/>
    </location>
</feature>
<reference evidence="9 10" key="1">
    <citation type="submission" date="2019-07" db="EMBL/GenBank/DDBJ databases">
        <title>Draft genome sequence of Brevibacterium aurantiacum XU54 isolated from Xinjiang China.</title>
        <authorList>
            <person name="Xu X."/>
        </authorList>
    </citation>
    <scope>NUCLEOTIDE SEQUENCE [LARGE SCALE GENOMIC DNA]</scope>
    <source>
        <strain evidence="9 10">XU54</strain>
    </source>
</reference>
<dbReference type="SUPFAM" id="SSF49478">
    <property type="entry name" value="Cna protein B-type domain"/>
    <property type="match status" value="1"/>
</dbReference>
<name>A0A556C974_BREAU</name>
<accession>A0A556C974</accession>
<dbReference type="Pfam" id="PF00092">
    <property type="entry name" value="VWA"/>
    <property type="match status" value="1"/>
</dbReference>
<feature type="chain" id="PRO_5022169049" evidence="7">
    <location>
        <begin position="36"/>
        <end position="699"/>
    </location>
</feature>
<dbReference type="SUPFAM" id="SSF53300">
    <property type="entry name" value="vWA-like"/>
    <property type="match status" value="1"/>
</dbReference>
<feature type="compositionally biased region" description="Acidic residues" evidence="5">
    <location>
        <begin position="516"/>
        <end position="532"/>
    </location>
</feature>
<feature type="domain" description="VWFA" evidence="8">
    <location>
        <begin position="52"/>
        <end position="245"/>
    </location>
</feature>
<feature type="region of interest" description="Disordered" evidence="5">
    <location>
        <begin position="467"/>
        <end position="669"/>
    </location>
</feature>
<feature type="compositionally biased region" description="Polar residues" evidence="5">
    <location>
        <begin position="469"/>
        <end position="480"/>
    </location>
</feature>
<dbReference type="GO" id="GO:0005975">
    <property type="term" value="P:carbohydrate metabolic process"/>
    <property type="evidence" value="ECO:0007669"/>
    <property type="project" value="UniProtKB-ARBA"/>
</dbReference>
<keyword evidence="10" id="KW-1185">Reference proteome</keyword>
<dbReference type="EMBL" id="VLTK01000010">
    <property type="protein sequence ID" value="TSI13997.1"/>
    <property type="molecule type" value="Genomic_DNA"/>
</dbReference>
<organism evidence="9 10">
    <name type="scientific">Brevibacterium aurantiacum</name>
    <dbReference type="NCBI Taxonomy" id="273384"/>
    <lineage>
        <taxon>Bacteria</taxon>
        <taxon>Bacillati</taxon>
        <taxon>Actinomycetota</taxon>
        <taxon>Actinomycetes</taxon>
        <taxon>Micrococcales</taxon>
        <taxon>Brevibacteriaceae</taxon>
        <taxon>Brevibacterium</taxon>
    </lineage>
</organism>
<keyword evidence="6" id="KW-1133">Transmembrane helix</keyword>
<dbReference type="OrthoDB" id="134475at2"/>
<evidence type="ECO:0000256" key="3">
    <source>
        <dbReference type="ARBA" id="ARBA00022729"/>
    </source>
</evidence>
<dbReference type="NCBIfam" id="TIGR01167">
    <property type="entry name" value="LPXTG_anchor"/>
    <property type="match status" value="1"/>
</dbReference>
<evidence type="ECO:0000313" key="9">
    <source>
        <dbReference type="EMBL" id="TSI13997.1"/>
    </source>
</evidence>
<gene>
    <name evidence="9" type="ORF">FO013_16510</name>
</gene>
<feature type="region of interest" description="Disordered" evidence="5">
    <location>
        <begin position="160"/>
        <end position="182"/>
    </location>
</feature>
<dbReference type="PANTHER" id="PTHR34403">
    <property type="entry name" value="TOL-PAL SYSTEM PROTEIN TOLA"/>
    <property type="match status" value="1"/>
</dbReference>
<evidence type="ECO:0000256" key="1">
    <source>
        <dbReference type="ARBA" id="ARBA00022512"/>
    </source>
</evidence>
<dbReference type="SMART" id="SM00327">
    <property type="entry name" value="VWA"/>
    <property type="match status" value="1"/>
</dbReference>
<proteinExistence type="predicted"/>
<evidence type="ECO:0000256" key="2">
    <source>
        <dbReference type="ARBA" id="ARBA00022525"/>
    </source>
</evidence>
<evidence type="ECO:0000313" key="10">
    <source>
        <dbReference type="Proteomes" id="UP000316406"/>
    </source>
</evidence>
<dbReference type="AlphaFoldDB" id="A0A556C974"/>
<dbReference type="InterPro" id="IPR019931">
    <property type="entry name" value="LPXTG_anchor"/>
</dbReference>
<comment type="caution">
    <text evidence="9">The sequence shown here is derived from an EMBL/GenBank/DDBJ whole genome shotgun (WGS) entry which is preliminary data.</text>
</comment>
<dbReference type="InterPro" id="IPR036465">
    <property type="entry name" value="vWFA_dom_sf"/>
</dbReference>
<evidence type="ECO:0000256" key="7">
    <source>
        <dbReference type="SAM" id="SignalP"/>
    </source>
</evidence>
<dbReference type="Proteomes" id="UP000316406">
    <property type="component" value="Unassembled WGS sequence"/>
</dbReference>
<dbReference type="PANTHER" id="PTHR34403:SF8">
    <property type="entry name" value="TOL-PAL SYSTEM PROTEIN TOLA"/>
    <property type="match status" value="1"/>
</dbReference>
<evidence type="ECO:0000256" key="4">
    <source>
        <dbReference type="ARBA" id="ARBA00023088"/>
    </source>
</evidence>
<protein>
    <submittedName>
        <fullName evidence="9">VWA domain-containing protein</fullName>
    </submittedName>
</protein>
<feature type="compositionally biased region" description="Low complexity" evidence="5">
    <location>
        <begin position="491"/>
        <end position="515"/>
    </location>
</feature>
<feature type="compositionally biased region" description="Basic and acidic residues" evidence="5">
    <location>
        <begin position="169"/>
        <end position="182"/>
    </location>
</feature>
<sequence>MFLRRYLRKHGATILAASVLASSALFGFSTVPAQAAVEPLPNPSLPEKCGLDISVVLDLSNSLSDSDVNDSKEAAKAVSSGLSGTPSRVSVNTFATFGPDGTNEPIVSSSVSTSESVDSLNQQIDALQRVPQDSGGTNWDRGLGQLDGKSHDLVLFVTDGKPTAYGEPGSERGNSDRGTRTDQIDVDKAVESSNSLKSQGSKVVGLGVGSGINEDNIKLISGPAANDDYYVISDYSELTKQLREIAAKSCRGSLNVTKLIDSGVGEHGAETATYRGEGWTISSPDSVDGVEKLTNSDGTVSFKLKTPADGVQAIEEQQDGYRLQQQSGANAVCTADGREVGTKNIDNGFELTETVDTDAIISCQLVNEQIPGSLSWKKIDERGDVLAGAEFTLTGPNGQDFVVADNGELDVNDADGQFEVTDLAWGEYTLQETRAPAGYEISEETQTVAVNGDDLEQVFADVVNEKSETATPDSDANMNASADPEADAGDDASANPDADANTATDPGADAAASSDPEADENSSTDPEADVDASSDPGAEADANLAADPEGGVNATSDPTGDETGSSDPGVEANAASNSDPEAEADGSSDPGIDASATTDLGGESDAATGADPSSNAETGSDANHDSTSSSGSNESANVDGASAEGTASGDEDSDEGSDGGHLPRTGAAGTMAFGGLGLLLVIGGVVAIIVSKRRSTRQA</sequence>